<feature type="domain" description="Bacterial type II secretion system protein E" evidence="4">
    <location>
        <begin position="186"/>
        <end position="577"/>
    </location>
</feature>
<dbReference type="Gene3D" id="3.30.450.90">
    <property type="match status" value="1"/>
</dbReference>
<reference evidence="7" key="1">
    <citation type="submission" date="2017-09" db="EMBL/GenBank/DDBJ databases">
        <title>Depth-based differentiation of microbial function through sediment-hosted aquifers and enrichment of novel symbionts in the deep terrestrial subsurface.</title>
        <authorList>
            <person name="Probst A.J."/>
            <person name="Ladd B."/>
            <person name="Jarett J.K."/>
            <person name="Geller-Mcgrath D.E."/>
            <person name="Sieber C.M.K."/>
            <person name="Emerson J.B."/>
            <person name="Anantharaman K."/>
            <person name="Thomas B.C."/>
            <person name="Malmstrom R."/>
            <person name="Stieglmeier M."/>
            <person name="Klingl A."/>
            <person name="Woyke T."/>
            <person name="Ryan C.M."/>
            <person name="Banfield J.F."/>
        </authorList>
    </citation>
    <scope>NUCLEOTIDE SEQUENCE [LARGE SCALE GENOMIC DNA]</scope>
</reference>
<dbReference type="SUPFAM" id="SSF52540">
    <property type="entry name" value="P-loop containing nucleoside triphosphate hydrolases"/>
    <property type="match status" value="1"/>
</dbReference>
<dbReference type="GO" id="GO:0005886">
    <property type="term" value="C:plasma membrane"/>
    <property type="evidence" value="ECO:0007669"/>
    <property type="project" value="TreeGrafter"/>
</dbReference>
<protein>
    <recommendedName>
        <fullName evidence="8">AAA+ ATPase domain-containing protein</fullName>
    </recommendedName>
</protein>
<dbReference type="InterPro" id="IPR027417">
    <property type="entry name" value="P-loop_NTPase"/>
</dbReference>
<evidence type="ECO:0000256" key="2">
    <source>
        <dbReference type="ARBA" id="ARBA00022741"/>
    </source>
</evidence>
<evidence type="ECO:0000313" key="6">
    <source>
        <dbReference type="EMBL" id="PJE58473.1"/>
    </source>
</evidence>
<dbReference type="InterPro" id="IPR037257">
    <property type="entry name" value="T2SS_E_N_sf"/>
</dbReference>
<dbReference type="EMBL" id="PFDW01000011">
    <property type="protein sequence ID" value="PJE58473.1"/>
    <property type="molecule type" value="Genomic_DNA"/>
</dbReference>
<evidence type="ECO:0000313" key="7">
    <source>
        <dbReference type="Proteomes" id="UP000231450"/>
    </source>
</evidence>
<accession>A0A2M8KF16</accession>
<name>A0A2M8KF16_9BACT</name>
<dbReference type="GO" id="GO:0016887">
    <property type="term" value="F:ATP hydrolysis activity"/>
    <property type="evidence" value="ECO:0007669"/>
    <property type="project" value="TreeGrafter"/>
</dbReference>
<evidence type="ECO:0008006" key="8">
    <source>
        <dbReference type="Google" id="ProtNLM"/>
    </source>
</evidence>
<dbReference type="CDD" id="cd01129">
    <property type="entry name" value="PulE-GspE-like"/>
    <property type="match status" value="1"/>
</dbReference>
<feature type="domain" description="Type II secretion system protein GspE N-terminal" evidence="5">
    <location>
        <begin position="62"/>
        <end position="131"/>
    </location>
</feature>
<dbReference type="InterPro" id="IPR001482">
    <property type="entry name" value="T2SS/T4SS_dom"/>
</dbReference>
<proteinExistence type="inferred from homology"/>
<dbReference type="Gene3D" id="3.40.50.300">
    <property type="entry name" value="P-loop containing nucleotide triphosphate hydrolases"/>
    <property type="match status" value="1"/>
</dbReference>
<evidence type="ECO:0000259" key="4">
    <source>
        <dbReference type="Pfam" id="PF00437"/>
    </source>
</evidence>
<gene>
    <name evidence="6" type="ORF">COU81_00540</name>
</gene>
<dbReference type="PANTHER" id="PTHR30258">
    <property type="entry name" value="TYPE II SECRETION SYSTEM PROTEIN GSPE-RELATED"/>
    <property type="match status" value="1"/>
</dbReference>
<keyword evidence="2" id="KW-0547">Nucleotide-binding</keyword>
<dbReference type="Proteomes" id="UP000231450">
    <property type="component" value="Unassembled WGS sequence"/>
</dbReference>
<dbReference type="GO" id="GO:0005524">
    <property type="term" value="F:ATP binding"/>
    <property type="evidence" value="ECO:0007669"/>
    <property type="project" value="UniProtKB-KW"/>
</dbReference>
<dbReference type="SUPFAM" id="SSF160246">
    <property type="entry name" value="EspE N-terminal domain-like"/>
    <property type="match status" value="1"/>
</dbReference>
<sequence>MDNKNKLLRLKKFLLEKSLITPEQLLEVENEIELSDKTPEEVLISKNIFSATEFAKIKGQVFNMESISLTDVKVEPEVLNLLPQKVAKNYEMVIFERADDQIKVGMVNPQDFMAQEAIEFLAGQQGLDPTYFAISLNDYYDIFRQYSGFKKELGTALESAREKFSEGEKTELIGLDETTDNLEVIKSAPVAKIVSVIIRHAVEGGASDIHIEPKHREGRVRYRVDGALHTTITLPDYLYNAVVSRIKVLANLKLDETRKPQDGRIRIKLNGNDIDLRVSVFPMLNAEKVVMRVLDTSAGVPNLTELGFSDYHIKIIENNIARPHGIFLLTGPTGSGKTTALYSVLSMLNAEGTNITTLEDPIEYYIEGINQSQISPENGFTFASGLRALFRQDPNIIMVGEIRDNDTAQLVVHAGLTGHLVFSTLHTNSAWGAIPRLIDMKGEAFLLASTLNLLMAQRLVRKICPKCQQEFKLPSSAEKVVIKEIENIPAEYLKDFGGKYVFYKGAGCEECGQTGYVGRTVIAEILEINREFRDLIARDFTMDEVRDLMKKQGFVTLMQDGIIKGLKGITTIEEIMRASIS</sequence>
<dbReference type="Pfam" id="PF00437">
    <property type="entry name" value="T2SSE"/>
    <property type="match status" value="1"/>
</dbReference>
<dbReference type="Pfam" id="PF05157">
    <property type="entry name" value="MshEN"/>
    <property type="match status" value="1"/>
</dbReference>
<comment type="similarity">
    <text evidence="1">Belongs to the GSP E family.</text>
</comment>
<keyword evidence="3" id="KW-0067">ATP-binding</keyword>
<comment type="caution">
    <text evidence="6">The sequence shown here is derived from an EMBL/GenBank/DDBJ whole genome shotgun (WGS) entry which is preliminary data.</text>
</comment>
<evidence type="ECO:0000256" key="3">
    <source>
        <dbReference type="ARBA" id="ARBA00022840"/>
    </source>
</evidence>
<dbReference type="PANTHER" id="PTHR30258:SF1">
    <property type="entry name" value="PROTEIN TRANSPORT PROTEIN HOFB HOMOLOG"/>
    <property type="match status" value="1"/>
</dbReference>
<evidence type="ECO:0000259" key="5">
    <source>
        <dbReference type="Pfam" id="PF05157"/>
    </source>
</evidence>
<evidence type="ECO:0000256" key="1">
    <source>
        <dbReference type="ARBA" id="ARBA00006611"/>
    </source>
</evidence>
<dbReference type="InterPro" id="IPR007831">
    <property type="entry name" value="T2SS_GspE_N"/>
</dbReference>
<organism evidence="6 7">
    <name type="scientific">Candidatus Portnoybacteria bacterium CG10_big_fil_rev_8_21_14_0_10_36_7</name>
    <dbReference type="NCBI Taxonomy" id="1974812"/>
    <lineage>
        <taxon>Bacteria</taxon>
        <taxon>Candidatus Portnoyibacteriota</taxon>
    </lineage>
</organism>
<dbReference type="Gene3D" id="3.30.300.160">
    <property type="entry name" value="Type II secretion system, protein E, N-terminal domain"/>
    <property type="match status" value="1"/>
</dbReference>
<dbReference type="AlphaFoldDB" id="A0A2M8KF16"/>